<dbReference type="KEGG" id="axl:AXY_14250"/>
<comment type="subunit">
    <text evidence="10">Monomer.</text>
</comment>
<dbReference type="Proteomes" id="UP000006294">
    <property type="component" value="Chromosome"/>
</dbReference>
<evidence type="ECO:0000256" key="2">
    <source>
        <dbReference type="ARBA" id="ARBA00003213"/>
    </source>
</evidence>
<dbReference type="GO" id="GO:0052381">
    <property type="term" value="F:tRNA dimethylallyltransferase activity"/>
    <property type="evidence" value="ECO:0007669"/>
    <property type="project" value="UniProtKB-UniRule"/>
</dbReference>
<evidence type="ECO:0000256" key="5">
    <source>
        <dbReference type="ARBA" id="ARBA00022694"/>
    </source>
</evidence>
<dbReference type="Gene3D" id="3.40.50.300">
    <property type="entry name" value="P-loop containing nucleotide triphosphate hydrolases"/>
    <property type="match status" value="1"/>
</dbReference>
<dbReference type="EMBL" id="AP012050">
    <property type="protein sequence ID" value="BAM47557.1"/>
    <property type="molecule type" value="Genomic_DNA"/>
</dbReference>
<feature type="region of interest" description="Interaction with substrate tRNA" evidence="10">
    <location>
        <begin position="165"/>
        <end position="169"/>
    </location>
</feature>
<dbReference type="GO" id="GO:0005524">
    <property type="term" value="F:ATP binding"/>
    <property type="evidence" value="ECO:0007669"/>
    <property type="project" value="UniProtKB-UniRule"/>
</dbReference>
<dbReference type="eggNOG" id="COG0324">
    <property type="taxonomic scope" value="Bacteria"/>
</dbReference>
<keyword evidence="7 10" id="KW-0067">ATP-binding</keyword>
<comment type="caution">
    <text evidence="10">Lacks conserved residue(s) required for the propagation of feature annotation.</text>
</comment>
<dbReference type="NCBIfam" id="TIGR00174">
    <property type="entry name" value="miaA"/>
    <property type="match status" value="1"/>
</dbReference>
<dbReference type="OrthoDB" id="9776390at2"/>
<evidence type="ECO:0000256" key="10">
    <source>
        <dbReference type="HAMAP-Rule" id="MF_00185"/>
    </source>
</evidence>
<accession>K0J352</accession>
<dbReference type="AlphaFoldDB" id="K0J352"/>
<feature type="site" description="Interaction with substrate tRNA" evidence="10">
    <location>
        <position position="124"/>
    </location>
</feature>
<dbReference type="HOGENOM" id="CLU_032616_0_1_9"/>
<comment type="cofactor">
    <cofactor evidence="1 10">
        <name>Mg(2+)</name>
        <dbReference type="ChEBI" id="CHEBI:18420"/>
    </cofactor>
</comment>
<dbReference type="Pfam" id="PF01715">
    <property type="entry name" value="IPPT"/>
    <property type="match status" value="1"/>
</dbReference>
<comment type="catalytic activity">
    <reaction evidence="9 10 11">
        <text>adenosine(37) in tRNA + dimethylallyl diphosphate = N(6)-dimethylallyladenosine(37) in tRNA + diphosphate</text>
        <dbReference type="Rhea" id="RHEA:26482"/>
        <dbReference type="Rhea" id="RHEA-COMP:10162"/>
        <dbReference type="Rhea" id="RHEA-COMP:10375"/>
        <dbReference type="ChEBI" id="CHEBI:33019"/>
        <dbReference type="ChEBI" id="CHEBI:57623"/>
        <dbReference type="ChEBI" id="CHEBI:74411"/>
        <dbReference type="ChEBI" id="CHEBI:74415"/>
        <dbReference type="EC" id="2.5.1.75"/>
    </reaction>
</comment>
<dbReference type="PATRIC" id="fig|698758.3.peg.1422"/>
<keyword evidence="5 10" id="KW-0819">tRNA processing</keyword>
<name>K0J352_AMPXN</name>
<evidence type="ECO:0000313" key="14">
    <source>
        <dbReference type="EMBL" id="BAM47557.1"/>
    </source>
</evidence>
<evidence type="ECO:0000256" key="9">
    <source>
        <dbReference type="ARBA" id="ARBA00049563"/>
    </source>
</evidence>
<evidence type="ECO:0000256" key="1">
    <source>
        <dbReference type="ARBA" id="ARBA00001946"/>
    </source>
</evidence>
<evidence type="ECO:0000256" key="6">
    <source>
        <dbReference type="ARBA" id="ARBA00022741"/>
    </source>
</evidence>
<keyword evidence="8 10" id="KW-0460">Magnesium</keyword>
<feature type="site" description="Interaction with substrate tRNA" evidence="10">
    <location>
        <position position="106"/>
    </location>
</feature>
<dbReference type="InterPro" id="IPR039657">
    <property type="entry name" value="Dimethylallyltransferase"/>
</dbReference>
<evidence type="ECO:0000256" key="12">
    <source>
        <dbReference type="RuleBase" id="RU003784"/>
    </source>
</evidence>
<organism evidence="14 15">
    <name type="scientific">Amphibacillus xylanus (strain ATCC 51415 / DSM 6626 / JCM 7361 / LMG 17667 / NBRC 15112 / Ep01)</name>
    <dbReference type="NCBI Taxonomy" id="698758"/>
    <lineage>
        <taxon>Bacteria</taxon>
        <taxon>Bacillati</taxon>
        <taxon>Bacillota</taxon>
        <taxon>Bacilli</taxon>
        <taxon>Bacillales</taxon>
        <taxon>Bacillaceae</taxon>
        <taxon>Amphibacillus</taxon>
    </lineage>
</organism>
<dbReference type="STRING" id="698758.AXY_14250"/>
<comment type="similarity">
    <text evidence="3 10 13">Belongs to the IPP transferase family.</text>
</comment>
<keyword evidence="15" id="KW-1185">Reference proteome</keyword>
<dbReference type="InterPro" id="IPR018022">
    <property type="entry name" value="IPT"/>
</dbReference>
<dbReference type="RefSeq" id="WP_015010158.1">
    <property type="nucleotide sequence ID" value="NC_018704.1"/>
</dbReference>
<evidence type="ECO:0000256" key="3">
    <source>
        <dbReference type="ARBA" id="ARBA00005842"/>
    </source>
</evidence>
<reference evidence="14 15" key="1">
    <citation type="submission" date="2011-01" db="EMBL/GenBank/DDBJ databases">
        <title>Whole genome sequence of Amphibacillus xylinus NBRC 15112.</title>
        <authorList>
            <person name="Nakazawa H."/>
            <person name="Katano Y."/>
            <person name="Nakamura S."/>
            <person name="Sasagawa M."/>
            <person name="Fukada J."/>
            <person name="Arai T."/>
            <person name="Sasakura N."/>
            <person name="Mochizuki D."/>
            <person name="Hosoyama A."/>
            <person name="Harada K."/>
            <person name="Horikawa H."/>
            <person name="Kato Y."/>
            <person name="Harada T."/>
            <person name="Sasaki K."/>
            <person name="Sekiguchi M."/>
            <person name="Hodoyama M."/>
            <person name="Nishiko R."/>
            <person name="Narita H."/>
            <person name="Hanamaki A."/>
            <person name="Hata C."/>
            <person name="Konno Y."/>
            <person name="Niimura Y."/>
            <person name="Yamazaki S."/>
            <person name="Fujita N."/>
        </authorList>
    </citation>
    <scope>NUCLEOTIDE SEQUENCE [LARGE SCALE GENOMIC DNA]</scope>
    <source>
        <strain evidence="15">ATCC 51415 / DSM 6626 / JCM 7361 / LMG 17667 / NBRC 15112 / Ep01</strain>
    </source>
</reference>
<evidence type="ECO:0000256" key="11">
    <source>
        <dbReference type="RuleBase" id="RU003783"/>
    </source>
</evidence>
<proteinExistence type="inferred from homology"/>
<feature type="binding site" evidence="10">
    <location>
        <begin position="15"/>
        <end position="22"/>
    </location>
    <ligand>
        <name>ATP</name>
        <dbReference type="ChEBI" id="CHEBI:30616"/>
    </ligand>
</feature>
<evidence type="ECO:0000256" key="13">
    <source>
        <dbReference type="RuleBase" id="RU003785"/>
    </source>
</evidence>
<feature type="region of interest" description="Interaction with substrate tRNA" evidence="10">
    <location>
        <begin position="40"/>
        <end position="43"/>
    </location>
</feature>
<dbReference type="PANTHER" id="PTHR11088:SF60">
    <property type="entry name" value="TRNA DIMETHYLALLYLTRANSFERASE"/>
    <property type="match status" value="1"/>
</dbReference>
<dbReference type="InterPro" id="IPR027417">
    <property type="entry name" value="P-loop_NTPase"/>
</dbReference>
<sequence>MKEKLAQDRVLVIVGPTAVGKTALSIYLAKQFNGEIISGDSMQIYRGMDIGTAKVTEEEKENIPHHMIDIKDPSESFSVAEFQESVQTHIAEINRRGKLPIIIGGTGLYINAVLYDYQFSDQKRDLSYQAKIEQEIEQFGIEKVYQRLQSLDPIQASQIHPNNVQRVIRALEVIDRTGHTMTELHVNQPKIPRYDSTIIGLNMERTLLYPRINQRVDLMVQKGLIDEARFFYDNGLRDAQSMKAIGYKELIPFFEGECSLEEAIEILKRNSRRYAKRQYTWFRNKLNVDWYSITPDNQELVFEKISADLAGIFENIEN</sequence>
<dbReference type="SUPFAM" id="SSF52540">
    <property type="entry name" value="P-loop containing nucleoside triphosphate hydrolases"/>
    <property type="match status" value="1"/>
</dbReference>
<evidence type="ECO:0000256" key="8">
    <source>
        <dbReference type="ARBA" id="ARBA00022842"/>
    </source>
</evidence>
<evidence type="ECO:0000313" key="15">
    <source>
        <dbReference type="Proteomes" id="UP000006294"/>
    </source>
</evidence>
<keyword evidence="6 10" id="KW-0547">Nucleotide-binding</keyword>
<feature type="binding site" evidence="10">
    <location>
        <begin position="17"/>
        <end position="22"/>
    </location>
    <ligand>
        <name>substrate</name>
    </ligand>
</feature>
<keyword evidence="4 10" id="KW-0808">Transferase</keyword>
<dbReference type="FunFam" id="1.10.20.140:FF:000001">
    <property type="entry name" value="tRNA dimethylallyltransferase"/>
    <property type="match status" value="1"/>
</dbReference>
<gene>
    <name evidence="10 14" type="primary">miaA</name>
    <name evidence="14" type="ordered locus">AXY_14250</name>
</gene>
<comment type="function">
    <text evidence="2 10 12">Catalyzes the transfer of a dimethylallyl group onto the adenine at position 37 in tRNAs that read codons beginning with uridine, leading to the formation of N6-(dimethylallyl)adenosine (i(6)A).</text>
</comment>
<dbReference type="PANTHER" id="PTHR11088">
    <property type="entry name" value="TRNA DIMETHYLALLYLTRANSFERASE"/>
    <property type="match status" value="1"/>
</dbReference>
<dbReference type="HAMAP" id="MF_00185">
    <property type="entry name" value="IPP_trans"/>
    <property type="match status" value="1"/>
</dbReference>
<protein>
    <recommendedName>
        <fullName evidence="10">tRNA dimethylallyltransferase</fullName>
        <ecNumber evidence="10">2.5.1.75</ecNumber>
    </recommendedName>
    <alternativeName>
        <fullName evidence="10">Dimethylallyl diphosphate:tRNA dimethylallyltransferase</fullName>
        <shortName evidence="10">DMAPP:tRNA dimethylallyltransferase</shortName>
        <shortName evidence="10">DMATase</shortName>
    </alternativeName>
    <alternativeName>
        <fullName evidence="10">Isopentenyl-diphosphate:tRNA isopentenyltransferase</fullName>
        <shortName evidence="10">IPP transferase</shortName>
        <shortName evidence="10">IPPT</shortName>
        <shortName evidence="10">IPTase</shortName>
    </alternativeName>
</protein>
<evidence type="ECO:0000256" key="7">
    <source>
        <dbReference type="ARBA" id="ARBA00022840"/>
    </source>
</evidence>
<dbReference type="Gene3D" id="1.10.20.140">
    <property type="match status" value="1"/>
</dbReference>
<dbReference type="GO" id="GO:0006400">
    <property type="term" value="P:tRNA modification"/>
    <property type="evidence" value="ECO:0007669"/>
    <property type="project" value="TreeGrafter"/>
</dbReference>
<evidence type="ECO:0000256" key="4">
    <source>
        <dbReference type="ARBA" id="ARBA00022679"/>
    </source>
</evidence>
<dbReference type="EC" id="2.5.1.75" evidence="10"/>